<feature type="non-terminal residue" evidence="1">
    <location>
        <position position="1"/>
    </location>
</feature>
<proteinExistence type="predicted"/>
<dbReference type="EMBL" id="JARPRR010000059">
    <property type="protein sequence ID" value="MDG0956606.1"/>
    <property type="molecule type" value="Genomic_DNA"/>
</dbReference>
<reference evidence="1" key="1">
    <citation type="submission" date="2023-03" db="EMBL/GenBank/DDBJ databases">
        <title>Genetic diversity of Bacillus cereus sensu lato isolates from Slovenia.</title>
        <authorList>
            <person name="Abdelli M."/>
        </authorList>
    </citation>
    <scope>NUCLEOTIDE SEQUENCE</scope>
    <source>
        <strain evidence="1">SIBC39</strain>
    </source>
</reference>
<name>A0AAJ1K8U6_9BACI</name>
<evidence type="ECO:0000313" key="1">
    <source>
        <dbReference type="EMBL" id="MDG0956606.1"/>
    </source>
</evidence>
<dbReference type="AlphaFoldDB" id="A0AAJ1K8U6"/>
<protein>
    <submittedName>
        <fullName evidence="1">Excisionase</fullName>
    </submittedName>
</protein>
<evidence type="ECO:0000313" key="2">
    <source>
        <dbReference type="Proteomes" id="UP001216801"/>
    </source>
</evidence>
<sequence>GIYFKSNVEPLTFHADHEFKQKIVQMAASSGMGQEEFLLHAVKSYTRDLE</sequence>
<gene>
    <name evidence="1" type="ORF">P6U19_29260</name>
</gene>
<comment type="caution">
    <text evidence="1">The sequence shown here is derived from an EMBL/GenBank/DDBJ whole genome shotgun (WGS) entry which is preliminary data.</text>
</comment>
<accession>A0AAJ1K8U6</accession>
<dbReference type="Proteomes" id="UP001216801">
    <property type="component" value="Unassembled WGS sequence"/>
</dbReference>
<organism evidence="1 2">
    <name type="scientific">Bacillus paranthracis</name>
    <dbReference type="NCBI Taxonomy" id="2026186"/>
    <lineage>
        <taxon>Bacteria</taxon>
        <taxon>Bacillati</taxon>
        <taxon>Bacillota</taxon>
        <taxon>Bacilli</taxon>
        <taxon>Bacillales</taxon>
        <taxon>Bacillaceae</taxon>
        <taxon>Bacillus</taxon>
        <taxon>Bacillus cereus group</taxon>
    </lineage>
</organism>